<evidence type="ECO:0000256" key="5">
    <source>
        <dbReference type="ARBA" id="ARBA00023204"/>
    </source>
</evidence>
<accession>A0A166IUR4</accession>
<feature type="region of interest" description="Disordered" evidence="7">
    <location>
        <begin position="1"/>
        <end position="52"/>
    </location>
</feature>
<gene>
    <name evidence="9" type="ORF">FIBSPDRAFT_789898</name>
</gene>
<dbReference type="GO" id="GO:0016567">
    <property type="term" value="P:protein ubiquitination"/>
    <property type="evidence" value="ECO:0007669"/>
    <property type="project" value="TreeGrafter"/>
</dbReference>
<keyword evidence="10" id="KW-1185">Reference proteome</keyword>
<dbReference type="GO" id="GO:0008270">
    <property type="term" value="F:zinc ion binding"/>
    <property type="evidence" value="ECO:0007669"/>
    <property type="project" value="UniProtKB-KW"/>
</dbReference>
<dbReference type="Proteomes" id="UP000076532">
    <property type="component" value="Unassembled WGS sequence"/>
</dbReference>
<dbReference type="InterPro" id="IPR013083">
    <property type="entry name" value="Znf_RING/FYVE/PHD"/>
</dbReference>
<dbReference type="EMBL" id="KV417557">
    <property type="protein sequence ID" value="KZP20188.1"/>
    <property type="molecule type" value="Genomic_DNA"/>
</dbReference>
<reference evidence="9 10" key="1">
    <citation type="journal article" date="2016" name="Mol. Biol. Evol.">
        <title>Comparative Genomics of Early-Diverging Mushroom-Forming Fungi Provides Insights into the Origins of Lignocellulose Decay Capabilities.</title>
        <authorList>
            <person name="Nagy L.G."/>
            <person name="Riley R."/>
            <person name="Tritt A."/>
            <person name="Adam C."/>
            <person name="Daum C."/>
            <person name="Floudas D."/>
            <person name="Sun H."/>
            <person name="Yadav J.S."/>
            <person name="Pangilinan J."/>
            <person name="Larsson K.H."/>
            <person name="Matsuura K."/>
            <person name="Barry K."/>
            <person name="Labutti K."/>
            <person name="Kuo R."/>
            <person name="Ohm R.A."/>
            <person name="Bhattacharya S.S."/>
            <person name="Shirouzu T."/>
            <person name="Yoshinaga Y."/>
            <person name="Martin F.M."/>
            <person name="Grigoriev I.V."/>
            <person name="Hibbett D.S."/>
        </authorList>
    </citation>
    <scope>NUCLEOTIDE SEQUENCE [LARGE SCALE GENOMIC DNA]</scope>
    <source>
        <strain evidence="9 10">CBS 109695</strain>
    </source>
</reference>
<evidence type="ECO:0000313" key="10">
    <source>
        <dbReference type="Proteomes" id="UP000076532"/>
    </source>
</evidence>
<dbReference type="OrthoDB" id="6270329at2759"/>
<organism evidence="9 10">
    <name type="scientific">Athelia psychrophila</name>
    <dbReference type="NCBI Taxonomy" id="1759441"/>
    <lineage>
        <taxon>Eukaryota</taxon>
        <taxon>Fungi</taxon>
        <taxon>Dikarya</taxon>
        <taxon>Basidiomycota</taxon>
        <taxon>Agaricomycotina</taxon>
        <taxon>Agaricomycetes</taxon>
        <taxon>Agaricomycetidae</taxon>
        <taxon>Atheliales</taxon>
        <taxon>Atheliaceae</taxon>
        <taxon>Athelia</taxon>
    </lineage>
</organism>
<keyword evidence="3 6" id="KW-0863">Zinc-finger</keyword>
<evidence type="ECO:0000256" key="7">
    <source>
        <dbReference type="SAM" id="MobiDB-lite"/>
    </source>
</evidence>
<evidence type="ECO:0000256" key="1">
    <source>
        <dbReference type="ARBA" id="ARBA00022723"/>
    </source>
</evidence>
<dbReference type="PROSITE" id="PS50089">
    <property type="entry name" value="ZF_RING_2"/>
    <property type="match status" value="1"/>
</dbReference>
<feature type="region of interest" description="Disordered" evidence="7">
    <location>
        <begin position="87"/>
        <end position="121"/>
    </location>
</feature>
<dbReference type="InterPro" id="IPR052443">
    <property type="entry name" value="E3_ubiq-ligase_RNF220-like"/>
</dbReference>
<dbReference type="GO" id="GO:0003677">
    <property type="term" value="F:DNA binding"/>
    <property type="evidence" value="ECO:0007669"/>
    <property type="project" value="InterPro"/>
</dbReference>
<evidence type="ECO:0000256" key="6">
    <source>
        <dbReference type="PROSITE-ProRule" id="PRU00175"/>
    </source>
</evidence>
<dbReference type="InterPro" id="IPR006642">
    <property type="entry name" value="Rad18_UBZ4"/>
</dbReference>
<dbReference type="SUPFAM" id="SSF57850">
    <property type="entry name" value="RING/U-box"/>
    <property type="match status" value="1"/>
</dbReference>
<name>A0A166IUR4_9AGAM</name>
<keyword evidence="1" id="KW-0479">Metal-binding</keyword>
<dbReference type="PANTHER" id="PTHR13459:SF1">
    <property type="entry name" value="E3 UBIQUITIN-PROTEIN LIGASE RNF220 ISOFORM X1"/>
    <property type="match status" value="1"/>
</dbReference>
<keyword evidence="5" id="KW-0234">DNA repair</keyword>
<dbReference type="AlphaFoldDB" id="A0A166IUR4"/>
<keyword evidence="4" id="KW-0862">Zinc</keyword>
<dbReference type="STRING" id="436010.A0A166IUR4"/>
<evidence type="ECO:0000259" key="8">
    <source>
        <dbReference type="PROSITE" id="PS50089"/>
    </source>
</evidence>
<dbReference type="GO" id="GO:0006281">
    <property type="term" value="P:DNA repair"/>
    <property type="evidence" value="ECO:0007669"/>
    <property type="project" value="UniProtKB-KW"/>
</dbReference>
<dbReference type="InterPro" id="IPR001841">
    <property type="entry name" value="Znf_RING"/>
</dbReference>
<dbReference type="Pfam" id="PF15926">
    <property type="entry name" value="RNF220"/>
    <property type="match status" value="1"/>
</dbReference>
<dbReference type="PANTHER" id="PTHR13459">
    <property type="entry name" value="E3 UBIQUITIN-PROTEIN LIGASE RNF220 ISOFORM X1"/>
    <property type="match status" value="1"/>
</dbReference>
<protein>
    <recommendedName>
        <fullName evidence="8">RING-type domain-containing protein</fullName>
    </recommendedName>
</protein>
<proteinExistence type="predicted"/>
<evidence type="ECO:0000256" key="4">
    <source>
        <dbReference type="ARBA" id="ARBA00022833"/>
    </source>
</evidence>
<dbReference type="GO" id="GO:0061630">
    <property type="term" value="F:ubiquitin protein ligase activity"/>
    <property type="evidence" value="ECO:0007669"/>
    <property type="project" value="TreeGrafter"/>
</dbReference>
<dbReference type="SMART" id="SM00734">
    <property type="entry name" value="ZnF_Rad18"/>
    <property type="match status" value="2"/>
</dbReference>
<evidence type="ECO:0000256" key="2">
    <source>
        <dbReference type="ARBA" id="ARBA00022763"/>
    </source>
</evidence>
<feature type="domain" description="RING-type" evidence="8">
    <location>
        <begin position="391"/>
        <end position="430"/>
    </location>
</feature>
<dbReference type="Pfam" id="PF13923">
    <property type="entry name" value="zf-C3HC4_2"/>
    <property type="match status" value="1"/>
</dbReference>
<keyword evidence="2" id="KW-0227">DNA damage</keyword>
<sequence>MPSMSLKSPEKGKKRSREETPDDESSLSSLSPAPVEQPMKRKPKRAETRPCPVCEEVIPLRLLGKHLDLELQRVEDIVKAVGSTEVLQEQDDDREEGSTSMSRNRDRRSAVKARKSMSQLNRSDALDATPKLIQTIKLHRRKRHAKLRELTRDEEDGRVRASWAQGGAEAVGCPVCGQPVRGDRDVVEAHVDACVAHEGRKLEEERLAREREALGIEEEVDIDGDGAGSVGVRLRATDGVNLRGLGFHTRSHTDQDVDDVLDIDGDDEAVFGGAQFTEGDILGPQAQVHIDSDSDSDSDTSHPPHKTLRELVAAGRVIRRTDGPKVDGAEDVEVVKAKMEEVLGVGDADRLDGAVDSARMHGDRSALVLALEDKIKQLESMRVSSSTSLLCRICLDPYTEPTVSTGCWHTCCRECWLRCLGSTKLCPICKRITAATDLRRVFL</sequence>
<evidence type="ECO:0000313" key="9">
    <source>
        <dbReference type="EMBL" id="KZP20188.1"/>
    </source>
</evidence>
<feature type="compositionally biased region" description="Basic and acidic residues" evidence="7">
    <location>
        <begin position="8"/>
        <end position="19"/>
    </location>
</feature>
<evidence type="ECO:0000256" key="3">
    <source>
        <dbReference type="ARBA" id="ARBA00022771"/>
    </source>
</evidence>
<dbReference type="Gene3D" id="3.30.40.10">
    <property type="entry name" value="Zinc/RING finger domain, C3HC4 (zinc finger)"/>
    <property type="match status" value="1"/>
</dbReference>
<dbReference type="InterPro" id="IPR031824">
    <property type="entry name" value="RNF220_mid"/>
</dbReference>